<dbReference type="Pfam" id="PF18480">
    <property type="entry name" value="DUF5615"/>
    <property type="match status" value="1"/>
</dbReference>
<dbReference type="AlphaFoldDB" id="A0A2T4TV54"/>
<feature type="domain" description="DUF5615" evidence="1">
    <location>
        <begin position="2"/>
        <end position="87"/>
    </location>
</feature>
<accession>A0A2T4TV54</accession>
<name>A0A2T4TV54_9BACT</name>
<comment type="caution">
    <text evidence="2">The sequence shown here is derived from an EMBL/GenBank/DDBJ whole genome shotgun (WGS) entry which is preliminary data.</text>
</comment>
<dbReference type="Proteomes" id="UP000241436">
    <property type="component" value="Unassembled WGS sequence"/>
</dbReference>
<sequence length="100" mass="11184">MHHATEVGLAGRSDREVFDWAQACQAIIITFDEDFADQRSFPVGAHYGVVRLRGWPTTIEETQDALERLLVEVSTSELSGSLVIVGRTRIRVRPSWPGMS</sequence>
<proteinExistence type="predicted"/>
<reference evidence="2 3" key="1">
    <citation type="submission" date="2017-09" db="EMBL/GenBank/DDBJ databases">
        <title>Bloom of a denitrifying methanotroph, Candidatus Methylomirabilis limnetica, in a deep stratified lake.</title>
        <authorList>
            <person name="Graf J.S."/>
            <person name="Marchant H.K."/>
            <person name="Tienken D."/>
            <person name="Hach P.F."/>
            <person name="Brand A."/>
            <person name="Schubert C.J."/>
            <person name="Kuypers M.M."/>
            <person name="Milucka J."/>
        </authorList>
    </citation>
    <scope>NUCLEOTIDE SEQUENCE [LARGE SCALE GENOMIC DNA]</scope>
    <source>
        <strain evidence="2 3">Zug</strain>
    </source>
</reference>
<dbReference type="EMBL" id="NVQC01000036">
    <property type="protein sequence ID" value="PTL35007.1"/>
    <property type="molecule type" value="Genomic_DNA"/>
</dbReference>
<dbReference type="InterPro" id="IPR041049">
    <property type="entry name" value="DUF5615"/>
</dbReference>
<keyword evidence="3" id="KW-1185">Reference proteome</keyword>
<evidence type="ECO:0000259" key="1">
    <source>
        <dbReference type="Pfam" id="PF18480"/>
    </source>
</evidence>
<protein>
    <recommendedName>
        <fullName evidence="1">DUF5615 domain-containing protein</fullName>
    </recommendedName>
</protein>
<organism evidence="2 3">
    <name type="scientific">Candidatus Methylomirabilis limnetica</name>
    <dbReference type="NCBI Taxonomy" id="2033718"/>
    <lineage>
        <taxon>Bacteria</taxon>
        <taxon>Candidatus Methylomirabilota</taxon>
        <taxon>Candidatus Methylomirabilia</taxon>
        <taxon>Candidatus Methylomirabilales</taxon>
        <taxon>Candidatus Methylomirabilaceae</taxon>
        <taxon>Candidatus Methylomirabilis</taxon>
    </lineage>
</organism>
<reference evidence="3" key="2">
    <citation type="journal article" date="2018" name="Environ. Microbiol.">
        <title>Bloom of a denitrifying methanotroph, 'Candidatus Methylomirabilis limnetica', in a deep stratified lake.</title>
        <authorList>
            <person name="Graf J.S."/>
            <person name="Mayr M.J."/>
            <person name="Marchant H.K."/>
            <person name="Tienken D."/>
            <person name="Hach P.F."/>
            <person name="Brand A."/>
            <person name="Schubert C.J."/>
            <person name="Kuypers M.M."/>
            <person name="Milucka J."/>
        </authorList>
    </citation>
    <scope>NUCLEOTIDE SEQUENCE [LARGE SCALE GENOMIC DNA]</scope>
    <source>
        <strain evidence="3">Zug</strain>
    </source>
</reference>
<gene>
    <name evidence="2" type="ORF">CLG94_12375</name>
</gene>
<evidence type="ECO:0000313" key="3">
    <source>
        <dbReference type="Proteomes" id="UP000241436"/>
    </source>
</evidence>
<evidence type="ECO:0000313" key="2">
    <source>
        <dbReference type="EMBL" id="PTL35007.1"/>
    </source>
</evidence>